<reference evidence="2" key="1">
    <citation type="submission" date="2023-03" db="EMBL/GenBank/DDBJ databases">
        <title>Electrophorus voltai genome.</title>
        <authorList>
            <person name="Bian C."/>
        </authorList>
    </citation>
    <scope>NUCLEOTIDE SEQUENCE</scope>
    <source>
        <strain evidence="2">CB-2022</strain>
        <tissue evidence="2">Muscle</tissue>
    </source>
</reference>
<gene>
    <name evidence="2" type="ORF">P4O66_007869</name>
</gene>
<accession>A0AAD8ZJ02</accession>
<dbReference type="InterPro" id="IPR056924">
    <property type="entry name" value="SH3_Tf2-1"/>
</dbReference>
<feature type="domain" description="Tf2-1-like SH3-like" evidence="1">
    <location>
        <begin position="7"/>
        <end position="40"/>
    </location>
</feature>
<protein>
    <recommendedName>
        <fullName evidence="1">Tf2-1-like SH3-like domain-containing protein</fullName>
    </recommendedName>
</protein>
<comment type="caution">
    <text evidence="2">The sequence shown here is derived from an EMBL/GenBank/DDBJ whole genome shotgun (WGS) entry which is preliminary data.</text>
</comment>
<name>A0AAD8ZJ02_9TELE</name>
<organism evidence="2 3">
    <name type="scientific">Electrophorus voltai</name>
    <dbReference type="NCBI Taxonomy" id="2609070"/>
    <lineage>
        <taxon>Eukaryota</taxon>
        <taxon>Metazoa</taxon>
        <taxon>Chordata</taxon>
        <taxon>Craniata</taxon>
        <taxon>Vertebrata</taxon>
        <taxon>Euteleostomi</taxon>
        <taxon>Actinopterygii</taxon>
        <taxon>Neopterygii</taxon>
        <taxon>Teleostei</taxon>
        <taxon>Ostariophysi</taxon>
        <taxon>Gymnotiformes</taxon>
        <taxon>Gymnotoidei</taxon>
        <taxon>Gymnotidae</taxon>
        <taxon>Electrophorus</taxon>
    </lineage>
</organism>
<keyword evidence="3" id="KW-1185">Reference proteome</keyword>
<dbReference type="EMBL" id="JAROKS010000012">
    <property type="protein sequence ID" value="KAK1798410.1"/>
    <property type="molecule type" value="Genomic_DNA"/>
</dbReference>
<dbReference type="Pfam" id="PF24626">
    <property type="entry name" value="SH3_Tf2-1"/>
    <property type="match status" value="1"/>
</dbReference>
<dbReference type="AlphaFoldDB" id="A0AAD8ZJ02"/>
<sequence>MFRPGQKVLKRVNPLSYGVQLPSTYRINPTFHVSLLKPVHYSAFCLNSVPVTPPAPWILRVSLPIWYRRSWTVTDVRIGCSTASIRRGIGLRNGHGNCHVASWTPRSSRISTPPIRAALVLGAGRGGLGLGRLVPPVRRGIL</sequence>
<evidence type="ECO:0000313" key="2">
    <source>
        <dbReference type="EMBL" id="KAK1798410.1"/>
    </source>
</evidence>
<dbReference type="Proteomes" id="UP001239994">
    <property type="component" value="Unassembled WGS sequence"/>
</dbReference>
<proteinExistence type="predicted"/>
<evidence type="ECO:0000313" key="3">
    <source>
        <dbReference type="Proteomes" id="UP001239994"/>
    </source>
</evidence>
<evidence type="ECO:0000259" key="1">
    <source>
        <dbReference type="Pfam" id="PF24626"/>
    </source>
</evidence>